<evidence type="ECO:0000256" key="3">
    <source>
        <dbReference type="ARBA" id="ARBA00022842"/>
    </source>
</evidence>
<evidence type="ECO:0000313" key="7">
    <source>
        <dbReference type="EMBL" id="QSX73966.1"/>
    </source>
</evidence>
<dbReference type="SUPFAM" id="SSF51604">
    <property type="entry name" value="Enolase C-terminal domain-like"/>
    <property type="match status" value="1"/>
</dbReference>
<evidence type="ECO:0000256" key="1">
    <source>
        <dbReference type="ARBA" id="ARBA00008031"/>
    </source>
</evidence>
<dbReference type="InterPro" id="IPR018110">
    <property type="entry name" value="Mandel_Rmase/mucon_lact_enz_CS"/>
</dbReference>
<dbReference type="InterPro" id="IPR034603">
    <property type="entry name" value="Dipeptide_epimerase"/>
</dbReference>
<accession>A0ABX7R972</accession>
<dbReference type="EMBL" id="CP071517">
    <property type="protein sequence ID" value="QSX73966.1"/>
    <property type="molecule type" value="Genomic_DNA"/>
</dbReference>
<dbReference type="InterPro" id="IPR036849">
    <property type="entry name" value="Enolase-like_C_sf"/>
</dbReference>
<comment type="similarity">
    <text evidence="1 5">Belongs to the mandelate racemase/muconate lactonizing enzyme family.</text>
</comment>
<dbReference type="Pfam" id="PF13378">
    <property type="entry name" value="MR_MLE_C"/>
    <property type="match status" value="1"/>
</dbReference>
<keyword evidence="3 5" id="KW-0460">Magnesium</keyword>
<proteinExistence type="inferred from homology"/>
<sequence>MHGTCCAAVAAGRPSCGAWCSRCRCWGCCGSASPRTSSATAPTTDDGRNTSVATAVSVDIRNELLRLAKPFRISGHVFRDSPVTVVTLRHGPHQGRGEGAGVYYLRDEPADMLATLESHREAIESGLSRDELRSLLPPGGARNALDCALWELQASRAGVPVWKLAGLESARPLLTTYTLGADEPQVMGAGAVAYTHARAIKMKLTGEVDIDIERVRAVRAARPDVWLGVDANQGYVADTLQRLVPVLVDEDVSLLEQPCARGDEACLDGLDCSVAIAADESVQGLDEIEPLLGRFDVVNIKLDKCGGLTEGLLMAERARALGLQVMVGNMIGTSWAMGAGFVLGQHCDIVDLDGALFLAQDRSPGVIYADGQVDCPGNVWGGC</sequence>
<dbReference type="EC" id="5.1.1.-" evidence="5"/>
<dbReference type="SUPFAM" id="SSF54826">
    <property type="entry name" value="Enolase N-terminal domain-like"/>
    <property type="match status" value="1"/>
</dbReference>
<dbReference type="InterPro" id="IPR013342">
    <property type="entry name" value="Mandelate_racemase_C"/>
</dbReference>
<name>A0ABX7R972_9GAMM</name>
<keyword evidence="8" id="KW-1185">Reference proteome</keyword>
<dbReference type="Gene3D" id="3.30.390.10">
    <property type="entry name" value="Enolase-like, N-terminal domain"/>
    <property type="match status" value="1"/>
</dbReference>
<feature type="domain" description="Mandelate racemase/muconate lactonizing enzyme C-terminal" evidence="6">
    <location>
        <begin position="184"/>
        <end position="277"/>
    </location>
</feature>
<keyword evidence="2 5" id="KW-0479">Metal-binding</keyword>
<evidence type="ECO:0000256" key="4">
    <source>
        <dbReference type="ARBA" id="ARBA00023235"/>
    </source>
</evidence>
<dbReference type="InterPro" id="IPR034593">
    <property type="entry name" value="DgoD-like"/>
</dbReference>
<dbReference type="Pfam" id="PF02746">
    <property type="entry name" value="MR_MLE_N"/>
    <property type="match status" value="1"/>
</dbReference>
<dbReference type="PROSITE" id="PS00909">
    <property type="entry name" value="MR_MLE_2"/>
    <property type="match status" value="1"/>
</dbReference>
<comment type="cofactor">
    <cofactor evidence="5">
        <name>Mg(2+)</name>
        <dbReference type="ChEBI" id="CHEBI:18420"/>
    </cofactor>
    <text evidence="5">Binds 1 Mg(2+) ion per subunit.</text>
</comment>
<dbReference type="CDD" id="cd03319">
    <property type="entry name" value="L-Ala-DL-Glu_epimerase"/>
    <property type="match status" value="1"/>
</dbReference>
<protein>
    <recommendedName>
        <fullName evidence="5">Dipeptide epimerase</fullName>
        <ecNumber evidence="5">5.1.1.-</ecNumber>
    </recommendedName>
</protein>
<evidence type="ECO:0000313" key="8">
    <source>
        <dbReference type="Proteomes" id="UP000663400"/>
    </source>
</evidence>
<evidence type="ECO:0000256" key="2">
    <source>
        <dbReference type="ARBA" id="ARBA00022723"/>
    </source>
</evidence>
<dbReference type="SMART" id="SM00922">
    <property type="entry name" value="MR_MLE"/>
    <property type="match status" value="1"/>
</dbReference>
<dbReference type="SFLD" id="SFLDG00180">
    <property type="entry name" value="muconate_cycloisomerase"/>
    <property type="match status" value="1"/>
</dbReference>
<dbReference type="InterPro" id="IPR029017">
    <property type="entry name" value="Enolase-like_N"/>
</dbReference>
<dbReference type="InterPro" id="IPR029065">
    <property type="entry name" value="Enolase_C-like"/>
</dbReference>
<reference evidence="7 8" key="1">
    <citation type="submission" date="2021-02" db="EMBL/GenBank/DDBJ databases">
        <title>Lysobacter arenosi sp. nov., isolated from soil of gangwondo yeongwol, south Korea.</title>
        <authorList>
            <person name="Kim K.R."/>
            <person name="Kim K.H."/>
            <person name="Jeon C.O."/>
        </authorList>
    </citation>
    <scope>NUCLEOTIDE SEQUENCE [LARGE SCALE GENOMIC DNA]</scope>
    <source>
        <strain evidence="7 8">R7</strain>
    </source>
</reference>
<dbReference type="InterPro" id="IPR013341">
    <property type="entry name" value="Mandelate_racemase_N_dom"/>
</dbReference>
<dbReference type="SFLD" id="SFLDS00001">
    <property type="entry name" value="Enolase"/>
    <property type="match status" value="1"/>
</dbReference>
<evidence type="ECO:0000259" key="6">
    <source>
        <dbReference type="SMART" id="SM00922"/>
    </source>
</evidence>
<evidence type="ECO:0000256" key="5">
    <source>
        <dbReference type="RuleBase" id="RU366006"/>
    </source>
</evidence>
<gene>
    <name evidence="7" type="ORF">HIV01_012130</name>
</gene>
<dbReference type="PANTHER" id="PTHR48080">
    <property type="entry name" value="D-GALACTONATE DEHYDRATASE-RELATED"/>
    <property type="match status" value="1"/>
</dbReference>
<dbReference type="Proteomes" id="UP000663400">
    <property type="component" value="Chromosome"/>
</dbReference>
<dbReference type="Gene3D" id="3.20.20.120">
    <property type="entry name" value="Enolase-like C-terminal domain"/>
    <property type="match status" value="1"/>
</dbReference>
<organism evidence="7 8">
    <name type="scientific">Lysobacter arenosi</name>
    <dbReference type="NCBI Taxonomy" id="2795387"/>
    <lineage>
        <taxon>Bacteria</taxon>
        <taxon>Pseudomonadati</taxon>
        <taxon>Pseudomonadota</taxon>
        <taxon>Gammaproteobacteria</taxon>
        <taxon>Lysobacterales</taxon>
        <taxon>Lysobacteraceae</taxon>
        <taxon>Lysobacter</taxon>
    </lineage>
</organism>
<keyword evidence="4 5" id="KW-0413">Isomerase</keyword>
<dbReference type="PANTHER" id="PTHR48080:SF3">
    <property type="entry name" value="ENOLASE SUPERFAMILY MEMBER DDB_G0284701"/>
    <property type="match status" value="1"/>
</dbReference>